<keyword evidence="3" id="KW-0418">Kinase</keyword>
<dbReference type="Gene3D" id="3.30.450.40">
    <property type="match status" value="1"/>
</dbReference>
<feature type="domain" description="Response regulatory" evidence="5">
    <location>
        <begin position="170"/>
        <end position="286"/>
    </location>
</feature>
<sequence length="290" mass="30868">MSDPSLPQYALADALAHARTVEEIADALVRIGQPAVGACVTVLALLNDDGSEFFCPRITGYSDRVAEAWRRFPADAALPIVEAVRENRPVFLETLDLRLAYYPPGNGMPPPVGRALAAVPFRQAGVVGGLGFTFPDDRRFGPAEQGLLDGVAGLCAAALGRVRRGGLGCEVLLVDDEPSVRAMLDFALRSHAFTVRRAAGGAEALAAYRAHRGTVAVVLLDVLMPEMDGPQTLAAIREVNPAVRAVFMSGHTGRYSAADLLSLGASHVFQKPFSSLDQVIRVLGEVARRE</sequence>
<gene>
    <name evidence="6" type="ORF">PX52LOC_03594</name>
</gene>
<keyword evidence="1 4" id="KW-0597">Phosphoprotein</keyword>
<dbReference type="InterPro" id="IPR003018">
    <property type="entry name" value="GAF"/>
</dbReference>
<dbReference type="RefSeq" id="WP_168219059.1">
    <property type="nucleotide sequence ID" value="NZ_CP042425.1"/>
</dbReference>
<dbReference type="InterPro" id="IPR050595">
    <property type="entry name" value="Bact_response_regulator"/>
</dbReference>
<evidence type="ECO:0000313" key="6">
    <source>
        <dbReference type="EMBL" id="QEL16634.1"/>
    </source>
</evidence>
<dbReference type="InterPro" id="IPR029016">
    <property type="entry name" value="GAF-like_dom_sf"/>
</dbReference>
<dbReference type="InterPro" id="IPR001789">
    <property type="entry name" value="Sig_transdc_resp-reg_receiver"/>
</dbReference>
<protein>
    <submittedName>
        <fullName evidence="6">Response regulator</fullName>
    </submittedName>
</protein>
<dbReference type="PANTHER" id="PTHR44591">
    <property type="entry name" value="STRESS RESPONSE REGULATOR PROTEIN 1"/>
    <property type="match status" value="1"/>
</dbReference>
<dbReference type="Gene3D" id="3.40.50.2300">
    <property type="match status" value="1"/>
</dbReference>
<dbReference type="PANTHER" id="PTHR44591:SF3">
    <property type="entry name" value="RESPONSE REGULATORY DOMAIN-CONTAINING PROTEIN"/>
    <property type="match status" value="1"/>
</dbReference>
<dbReference type="PROSITE" id="PS50110">
    <property type="entry name" value="RESPONSE_REGULATORY"/>
    <property type="match status" value="1"/>
</dbReference>
<dbReference type="AlphaFoldDB" id="A0A5C1AHM5"/>
<keyword evidence="2" id="KW-0808">Transferase</keyword>
<keyword evidence="7" id="KW-1185">Reference proteome</keyword>
<feature type="modified residue" description="4-aspartylphosphate" evidence="4">
    <location>
        <position position="221"/>
    </location>
</feature>
<dbReference type="SUPFAM" id="SSF52172">
    <property type="entry name" value="CheY-like"/>
    <property type="match status" value="1"/>
</dbReference>
<evidence type="ECO:0000313" key="7">
    <source>
        <dbReference type="Proteomes" id="UP000324974"/>
    </source>
</evidence>
<dbReference type="InterPro" id="IPR011006">
    <property type="entry name" value="CheY-like_superfamily"/>
</dbReference>
<accession>A0A5C1AHM5</accession>
<reference evidence="7" key="1">
    <citation type="submission" date="2019-08" db="EMBL/GenBank/DDBJ databases">
        <title>Limnoglobus roseus gen. nov., sp. nov., a novel freshwater planctomycete with a giant genome from the family Gemmataceae.</title>
        <authorList>
            <person name="Kulichevskaya I.S."/>
            <person name="Naumoff D.G."/>
            <person name="Miroshnikov K."/>
            <person name="Ivanova A."/>
            <person name="Philippov D.A."/>
            <person name="Hakobyan A."/>
            <person name="Rijpstra I.C."/>
            <person name="Sinninghe Damste J.S."/>
            <person name="Liesack W."/>
            <person name="Dedysh S.N."/>
        </authorList>
    </citation>
    <scope>NUCLEOTIDE SEQUENCE [LARGE SCALE GENOMIC DNA]</scope>
    <source>
        <strain evidence="7">PX52</strain>
    </source>
</reference>
<dbReference type="Pfam" id="PF00072">
    <property type="entry name" value="Response_reg"/>
    <property type="match status" value="1"/>
</dbReference>
<name>A0A5C1AHM5_9BACT</name>
<dbReference type="CDD" id="cd00156">
    <property type="entry name" value="REC"/>
    <property type="match status" value="1"/>
</dbReference>
<dbReference type="GO" id="GO:0000160">
    <property type="term" value="P:phosphorelay signal transduction system"/>
    <property type="evidence" value="ECO:0007669"/>
    <property type="project" value="InterPro"/>
</dbReference>
<dbReference type="SMART" id="SM00448">
    <property type="entry name" value="REC"/>
    <property type="match status" value="1"/>
</dbReference>
<dbReference type="Proteomes" id="UP000324974">
    <property type="component" value="Chromosome"/>
</dbReference>
<organism evidence="6 7">
    <name type="scientific">Limnoglobus roseus</name>
    <dbReference type="NCBI Taxonomy" id="2598579"/>
    <lineage>
        <taxon>Bacteria</taxon>
        <taxon>Pseudomonadati</taxon>
        <taxon>Planctomycetota</taxon>
        <taxon>Planctomycetia</taxon>
        <taxon>Gemmatales</taxon>
        <taxon>Gemmataceae</taxon>
        <taxon>Limnoglobus</taxon>
    </lineage>
</organism>
<evidence type="ECO:0000256" key="1">
    <source>
        <dbReference type="ARBA" id="ARBA00022553"/>
    </source>
</evidence>
<dbReference type="KEGG" id="lrs:PX52LOC_03594"/>
<dbReference type="GO" id="GO:0016301">
    <property type="term" value="F:kinase activity"/>
    <property type="evidence" value="ECO:0007669"/>
    <property type="project" value="UniProtKB-KW"/>
</dbReference>
<dbReference type="EMBL" id="CP042425">
    <property type="protein sequence ID" value="QEL16634.1"/>
    <property type="molecule type" value="Genomic_DNA"/>
</dbReference>
<evidence type="ECO:0000256" key="4">
    <source>
        <dbReference type="PROSITE-ProRule" id="PRU00169"/>
    </source>
</evidence>
<proteinExistence type="predicted"/>
<dbReference type="SUPFAM" id="SSF55781">
    <property type="entry name" value="GAF domain-like"/>
    <property type="match status" value="1"/>
</dbReference>
<evidence type="ECO:0000259" key="5">
    <source>
        <dbReference type="PROSITE" id="PS50110"/>
    </source>
</evidence>
<evidence type="ECO:0000256" key="3">
    <source>
        <dbReference type="ARBA" id="ARBA00022777"/>
    </source>
</evidence>
<dbReference type="Pfam" id="PF13185">
    <property type="entry name" value="GAF_2"/>
    <property type="match status" value="1"/>
</dbReference>
<evidence type="ECO:0000256" key="2">
    <source>
        <dbReference type="ARBA" id="ARBA00022679"/>
    </source>
</evidence>